<dbReference type="PROSITE" id="PS50931">
    <property type="entry name" value="HTH_LYSR"/>
    <property type="match status" value="1"/>
</dbReference>
<evidence type="ECO:0000313" key="7">
    <source>
        <dbReference type="Proteomes" id="UP001056937"/>
    </source>
</evidence>
<organism evidence="6 7">
    <name type="scientific">Sphingomonas morindae</name>
    <dbReference type="NCBI Taxonomy" id="1541170"/>
    <lineage>
        <taxon>Bacteria</taxon>
        <taxon>Pseudomonadati</taxon>
        <taxon>Pseudomonadota</taxon>
        <taxon>Alphaproteobacteria</taxon>
        <taxon>Sphingomonadales</taxon>
        <taxon>Sphingomonadaceae</taxon>
        <taxon>Sphingomonas</taxon>
    </lineage>
</organism>
<dbReference type="InterPro" id="IPR058163">
    <property type="entry name" value="LysR-type_TF_proteobact-type"/>
</dbReference>
<dbReference type="CDD" id="cd08422">
    <property type="entry name" value="PBP2_CrgA_like"/>
    <property type="match status" value="1"/>
</dbReference>
<accession>A0ABY4XCP1</accession>
<dbReference type="InterPro" id="IPR036390">
    <property type="entry name" value="WH_DNA-bd_sf"/>
</dbReference>
<dbReference type="Pfam" id="PF00126">
    <property type="entry name" value="HTH_1"/>
    <property type="match status" value="1"/>
</dbReference>
<reference evidence="6" key="1">
    <citation type="journal article" date="2022" name="Toxins">
        <title>Genomic Analysis of Sphingopyxis sp. USTB-05 for Biodegrading Cyanobacterial Hepatotoxins.</title>
        <authorList>
            <person name="Liu C."/>
            <person name="Xu Q."/>
            <person name="Zhao Z."/>
            <person name="Zhang H."/>
            <person name="Liu X."/>
            <person name="Yin C."/>
            <person name="Liu Y."/>
            <person name="Yan H."/>
        </authorList>
    </citation>
    <scope>NUCLEOTIDE SEQUENCE</scope>
    <source>
        <strain evidence="6">NBD5</strain>
    </source>
</reference>
<keyword evidence="7" id="KW-1185">Reference proteome</keyword>
<dbReference type="Gene3D" id="1.10.10.10">
    <property type="entry name" value="Winged helix-like DNA-binding domain superfamily/Winged helix DNA-binding domain"/>
    <property type="match status" value="1"/>
</dbReference>
<evidence type="ECO:0000256" key="4">
    <source>
        <dbReference type="ARBA" id="ARBA00023163"/>
    </source>
</evidence>
<dbReference type="SUPFAM" id="SSF46785">
    <property type="entry name" value="Winged helix' DNA-binding domain"/>
    <property type="match status" value="1"/>
</dbReference>
<keyword evidence="3" id="KW-0238">DNA-binding</keyword>
<gene>
    <name evidence="6" type="ORF">LHA26_18175</name>
</gene>
<dbReference type="RefSeq" id="WP_252168491.1">
    <property type="nucleotide sequence ID" value="NZ_CP084931.1"/>
</dbReference>
<dbReference type="InterPro" id="IPR036388">
    <property type="entry name" value="WH-like_DNA-bd_sf"/>
</dbReference>
<dbReference type="Proteomes" id="UP001056937">
    <property type="component" value="Chromosome 2"/>
</dbReference>
<dbReference type="Gene3D" id="3.40.190.290">
    <property type="match status" value="1"/>
</dbReference>
<dbReference type="SUPFAM" id="SSF53850">
    <property type="entry name" value="Periplasmic binding protein-like II"/>
    <property type="match status" value="1"/>
</dbReference>
<keyword evidence="4" id="KW-0804">Transcription</keyword>
<dbReference type="InterPro" id="IPR005119">
    <property type="entry name" value="LysR_subst-bd"/>
</dbReference>
<evidence type="ECO:0000256" key="2">
    <source>
        <dbReference type="ARBA" id="ARBA00023015"/>
    </source>
</evidence>
<sequence>MLLSDVRAFARITDLMSVSAAARALGTPKSGVSRALARLERQLGVALIDRSTRHLRMTDAGTLFRSHALRILADVDEAGAAIDEMAGVPSGTLKVSLPFTVATALVAPMLPAFMAMFPRVRVVLAVENRYVDMPAEPIDLVIRVGPLADSDLIARHLLLSESWLCASPAYLSARGTPRCVSDLKDHALIGYADRTATYHDETSGPANASDYRPAAAVSDSAAMLPMILAGGGIARLPDFLAAPYVAEGRLVRLWPARRGDRIAIHALYPGHRALSGKVRVFIDALTSTAAALRSQTNIDEKAGQQ</sequence>
<name>A0ABY4XCP1_9SPHN</name>
<dbReference type="PANTHER" id="PTHR30537">
    <property type="entry name" value="HTH-TYPE TRANSCRIPTIONAL REGULATOR"/>
    <property type="match status" value="1"/>
</dbReference>
<comment type="similarity">
    <text evidence="1">Belongs to the LysR transcriptional regulatory family.</text>
</comment>
<keyword evidence="2" id="KW-0805">Transcription regulation</keyword>
<evidence type="ECO:0000259" key="5">
    <source>
        <dbReference type="PROSITE" id="PS50931"/>
    </source>
</evidence>
<dbReference type="Pfam" id="PF03466">
    <property type="entry name" value="LysR_substrate"/>
    <property type="match status" value="1"/>
</dbReference>
<feature type="domain" description="HTH lysR-type" evidence="5">
    <location>
        <begin position="1"/>
        <end position="58"/>
    </location>
</feature>
<dbReference type="PANTHER" id="PTHR30537:SF5">
    <property type="entry name" value="HTH-TYPE TRANSCRIPTIONAL ACTIVATOR TTDR-RELATED"/>
    <property type="match status" value="1"/>
</dbReference>
<evidence type="ECO:0000256" key="3">
    <source>
        <dbReference type="ARBA" id="ARBA00023125"/>
    </source>
</evidence>
<proteinExistence type="inferred from homology"/>
<dbReference type="InterPro" id="IPR000847">
    <property type="entry name" value="LysR_HTH_N"/>
</dbReference>
<dbReference type="EMBL" id="CP084931">
    <property type="protein sequence ID" value="USI74678.1"/>
    <property type="molecule type" value="Genomic_DNA"/>
</dbReference>
<evidence type="ECO:0000313" key="6">
    <source>
        <dbReference type="EMBL" id="USI74678.1"/>
    </source>
</evidence>
<protein>
    <submittedName>
        <fullName evidence="6">LysR family transcriptional regulator</fullName>
    </submittedName>
</protein>
<evidence type="ECO:0000256" key="1">
    <source>
        <dbReference type="ARBA" id="ARBA00009437"/>
    </source>
</evidence>